<dbReference type="Gene3D" id="1.20.5.170">
    <property type="match status" value="2"/>
</dbReference>
<protein>
    <recommendedName>
        <fullName evidence="4">Tropomyosin</fullName>
    </recommendedName>
</protein>
<keyword evidence="1" id="KW-0175">Coiled coil</keyword>
<keyword evidence="2" id="KW-0812">Transmembrane</keyword>
<proteinExistence type="predicted"/>
<reference evidence="3" key="1">
    <citation type="journal article" date="2012" name="Nat. Genet.">
        <title>Whole-genome sequence of Schistosoma haematobium.</title>
        <authorList>
            <person name="Young N.D."/>
            <person name="Jex A.R."/>
            <person name="Li B."/>
            <person name="Liu S."/>
            <person name="Yang L."/>
            <person name="Xiong Z."/>
            <person name="Li Y."/>
            <person name="Cantacessi C."/>
            <person name="Hall R.S."/>
            <person name="Xu X."/>
            <person name="Chen F."/>
            <person name="Wu X."/>
            <person name="Zerlotini A."/>
            <person name="Oliveira G."/>
            <person name="Hofmann A."/>
            <person name="Zhang G."/>
            <person name="Fang X."/>
            <person name="Kang Y."/>
            <person name="Campbell B.E."/>
            <person name="Loukas A."/>
            <person name="Ranganathan S."/>
            <person name="Rollinson D."/>
            <person name="Rinaldi G."/>
            <person name="Brindley P.J."/>
            <person name="Yang H."/>
            <person name="Wang J."/>
            <person name="Wang J."/>
            <person name="Gasser R.B."/>
        </authorList>
    </citation>
    <scope>NUCLEOTIDE SEQUENCE [LARGE SCALE GENOMIC DNA]</scope>
</reference>
<evidence type="ECO:0000256" key="2">
    <source>
        <dbReference type="SAM" id="Phobius"/>
    </source>
</evidence>
<feature type="coiled-coil region" evidence="1">
    <location>
        <begin position="6"/>
        <end position="166"/>
    </location>
</feature>
<dbReference type="SUPFAM" id="SSF57997">
    <property type="entry name" value="Tropomyosin"/>
    <property type="match status" value="2"/>
</dbReference>
<dbReference type="AlphaFoldDB" id="A0A094ZGG4"/>
<sequence>MISAKLSDLHDNIAKLSHELDLKRKEKESQRSFVKKLDSEIKDKHRFLDSLEQKREQHEKTIRVNTERLCELQKSAAECQKAHESLEKRLESQEQSIRSLEDEVNEAQSLARSSAQVYDETLKLLQEKLEVLEKYDRKEESLTKTIKELRDEANLHGNRLRRIETQGNEVRCTWLILLFIEILALVVLGSGTHMLVNMAARPPLHANKRIEMLEEKIRELTEQINSATQRAVRAEEESENLAGELTILEDEANEWNEKSSNVQEQINMKCNSVHSE</sequence>
<dbReference type="PANTHER" id="PTHR19269">
    <property type="entry name" value="TROPOMYOSIN"/>
    <property type="match status" value="1"/>
</dbReference>
<accession>A0A094ZGG4</accession>
<evidence type="ECO:0008006" key="4">
    <source>
        <dbReference type="Google" id="ProtNLM"/>
    </source>
</evidence>
<organism evidence="3">
    <name type="scientific">Schistosoma haematobium</name>
    <name type="common">Blood fluke</name>
    <dbReference type="NCBI Taxonomy" id="6185"/>
    <lineage>
        <taxon>Eukaryota</taxon>
        <taxon>Metazoa</taxon>
        <taxon>Spiralia</taxon>
        <taxon>Lophotrochozoa</taxon>
        <taxon>Platyhelminthes</taxon>
        <taxon>Trematoda</taxon>
        <taxon>Digenea</taxon>
        <taxon>Strigeidida</taxon>
        <taxon>Schistosomatoidea</taxon>
        <taxon>Schistosomatidae</taxon>
        <taxon>Schistosoma</taxon>
    </lineage>
</organism>
<keyword evidence="2" id="KW-1133">Transmembrane helix</keyword>
<name>A0A094ZGG4_SCHHA</name>
<feature type="coiled-coil region" evidence="1">
    <location>
        <begin position="210"/>
        <end position="265"/>
    </location>
</feature>
<feature type="transmembrane region" description="Helical" evidence="2">
    <location>
        <begin position="174"/>
        <end position="200"/>
    </location>
</feature>
<gene>
    <name evidence="3" type="ORF">MS3_01053</name>
</gene>
<dbReference type="EMBL" id="KL250522">
    <property type="protein sequence ID" value="KGB32922.1"/>
    <property type="molecule type" value="Genomic_DNA"/>
</dbReference>
<keyword evidence="2" id="KW-0472">Membrane</keyword>
<evidence type="ECO:0000256" key="1">
    <source>
        <dbReference type="SAM" id="Coils"/>
    </source>
</evidence>
<evidence type="ECO:0000313" key="3">
    <source>
        <dbReference type="EMBL" id="KGB32922.1"/>
    </source>
</evidence>